<dbReference type="AlphaFoldDB" id="I4H6S9"/>
<dbReference type="HOGENOM" id="CLU_2650389_0_0_3"/>
<proteinExistence type="predicted"/>
<name>I4H6S9_MICAE</name>
<reference evidence="1 2" key="1">
    <citation type="submission" date="2012-04" db="EMBL/GenBank/DDBJ databases">
        <authorList>
            <person name="Genoscope - CEA"/>
        </authorList>
    </citation>
    <scope>NUCLEOTIDE SEQUENCE [LARGE SCALE GENOMIC DNA]</scope>
    <source>
        <strain evidence="1 2">9807</strain>
    </source>
</reference>
<organism evidence="1 2">
    <name type="scientific">Microcystis aeruginosa PCC 9807</name>
    <dbReference type="NCBI Taxonomy" id="1160283"/>
    <lineage>
        <taxon>Bacteria</taxon>
        <taxon>Bacillati</taxon>
        <taxon>Cyanobacteriota</taxon>
        <taxon>Cyanophyceae</taxon>
        <taxon>Oscillatoriophycideae</taxon>
        <taxon>Chroococcales</taxon>
        <taxon>Microcystaceae</taxon>
        <taxon>Microcystis</taxon>
    </lineage>
</organism>
<accession>I4H6S9</accession>
<evidence type="ECO:0000313" key="1">
    <source>
        <dbReference type="EMBL" id="CCI17753.1"/>
    </source>
</evidence>
<protein>
    <submittedName>
        <fullName evidence="1">Uncharacterized protein</fullName>
    </submittedName>
</protein>
<sequence>MFYGANFYCLPSVVLYKQVYILLVSSETEKLPFSNRKFLQFSENTPSMIHIYKVRCKHRKILYEAKDIFDRIGYSE</sequence>
<gene>
    <name evidence="1" type="ORF">MICAF_3110004</name>
</gene>
<dbReference type="Proteomes" id="UP000003613">
    <property type="component" value="Unassembled WGS sequence"/>
</dbReference>
<evidence type="ECO:0000313" key="2">
    <source>
        <dbReference type="Proteomes" id="UP000003613"/>
    </source>
</evidence>
<comment type="caution">
    <text evidence="1">The sequence shown here is derived from an EMBL/GenBank/DDBJ whole genome shotgun (WGS) entry which is preliminary data.</text>
</comment>
<dbReference type="EMBL" id="CAIM01000237">
    <property type="protein sequence ID" value="CCI17753.1"/>
    <property type="molecule type" value="Genomic_DNA"/>
</dbReference>